<sequence length="238" mass="27088">MKKTLFIFIAAALMALPGVLSAQNTNSHTYSGDENGFDATSVYAGAVFGVPSPILFAEGAYEYFVHLINDEGQLADTTDVGLDAGFYFITLDTNSVNYIIGTVNDDNVPVMFGPKLDDVWMSKFLEQYKNGWETRIRQKDKELRKKRIEKNSKSFFSDKKTLRSDIRNLMLDKQLLEEERDANVKLFTDHLMLRKDYSAVIYNLNELQKWIKSRKPNTKYGKAIKLSALAVPKEKMAD</sequence>
<feature type="signal peptide" evidence="1">
    <location>
        <begin position="1"/>
        <end position="22"/>
    </location>
</feature>
<proteinExistence type="predicted"/>
<keyword evidence="1" id="KW-0732">Signal</keyword>
<evidence type="ECO:0000313" key="2">
    <source>
        <dbReference type="EMBL" id="KKQ35591.1"/>
    </source>
</evidence>
<evidence type="ECO:0000313" key="3">
    <source>
        <dbReference type="Proteomes" id="UP000033876"/>
    </source>
</evidence>
<dbReference type="EMBL" id="LBTF01000011">
    <property type="protein sequence ID" value="KKQ35591.1"/>
    <property type="molecule type" value="Genomic_DNA"/>
</dbReference>
<protein>
    <recommendedName>
        <fullName evidence="4">DUF5667 domain-containing protein</fullName>
    </recommendedName>
</protein>
<evidence type="ECO:0000256" key="1">
    <source>
        <dbReference type="SAM" id="SignalP"/>
    </source>
</evidence>
<dbReference type="AlphaFoldDB" id="A0A0G0K4Q5"/>
<feature type="chain" id="PRO_5002533099" description="DUF5667 domain-containing protein" evidence="1">
    <location>
        <begin position="23"/>
        <end position="238"/>
    </location>
</feature>
<name>A0A0G0K4Q5_9BACT</name>
<evidence type="ECO:0008006" key="4">
    <source>
        <dbReference type="Google" id="ProtNLM"/>
    </source>
</evidence>
<dbReference type="Proteomes" id="UP000033876">
    <property type="component" value="Unassembled WGS sequence"/>
</dbReference>
<accession>A0A0G0K4Q5</accession>
<organism evidence="2 3">
    <name type="scientific">Candidatus Nomurabacteria bacterium GW2011_GWB1_37_5</name>
    <dbReference type="NCBI Taxonomy" id="1618742"/>
    <lineage>
        <taxon>Bacteria</taxon>
        <taxon>Candidatus Nomuraibacteriota</taxon>
    </lineage>
</organism>
<reference evidence="2 3" key="1">
    <citation type="journal article" date="2015" name="Nature">
        <title>rRNA introns, odd ribosomes, and small enigmatic genomes across a large radiation of phyla.</title>
        <authorList>
            <person name="Brown C.T."/>
            <person name="Hug L.A."/>
            <person name="Thomas B.C."/>
            <person name="Sharon I."/>
            <person name="Castelle C.J."/>
            <person name="Singh A."/>
            <person name="Wilkins M.J."/>
            <person name="Williams K.H."/>
            <person name="Banfield J.F."/>
        </authorList>
    </citation>
    <scope>NUCLEOTIDE SEQUENCE [LARGE SCALE GENOMIC DNA]</scope>
</reference>
<gene>
    <name evidence="2" type="ORF">US50_C0011G0004</name>
</gene>
<comment type="caution">
    <text evidence="2">The sequence shown here is derived from an EMBL/GenBank/DDBJ whole genome shotgun (WGS) entry which is preliminary data.</text>
</comment>